<dbReference type="GO" id="GO:0003677">
    <property type="term" value="F:DNA binding"/>
    <property type="evidence" value="ECO:0007669"/>
    <property type="project" value="UniProtKB-UniRule"/>
</dbReference>
<dbReference type="KEGG" id="pce:PECL_1528"/>
<dbReference type="PANTHER" id="PTHR43479:SF11">
    <property type="entry name" value="ACREF_ENVCD OPERON REPRESSOR-RELATED"/>
    <property type="match status" value="1"/>
</dbReference>
<keyword evidence="1 2" id="KW-0238">DNA-binding</keyword>
<dbReference type="PATRIC" id="fig|701521.8.peg.1430"/>
<dbReference type="HOGENOM" id="CLU_087539_0_4_9"/>
<proteinExistence type="predicted"/>
<dbReference type="PANTHER" id="PTHR43479">
    <property type="entry name" value="ACREF/ENVCD OPERON REPRESSOR-RELATED"/>
    <property type="match status" value="1"/>
</dbReference>
<protein>
    <submittedName>
        <fullName evidence="4">Transcriptional regulator, TetR family</fullName>
    </submittedName>
</protein>
<dbReference type="Proteomes" id="UP000005444">
    <property type="component" value="Chromosome"/>
</dbReference>
<accession>G8PAF9</accession>
<sequence length="203" mass="23807">MKNNTKSQIAIYGALVKLIKIKPLNQIEVTELVRLAEISRATFYLYFKGKDDLVQKFENYLLSKFEIEGNQKLKEAIKLTSQSASARIIYPIFLEMMRIIRDDFESYQVLLSMNGDANFANKMESEFVQILFETLDEDSENMEFYKEIPTDYVMRIFFSDILTIIQYWVSKKNPESPEKVAEIITTSRYTLANDLIKNIHHIE</sequence>
<dbReference type="InterPro" id="IPR009057">
    <property type="entry name" value="Homeodomain-like_sf"/>
</dbReference>
<feature type="domain" description="HTH tetR-type" evidence="3">
    <location>
        <begin position="5"/>
        <end position="65"/>
    </location>
</feature>
<dbReference type="eggNOG" id="COG1309">
    <property type="taxonomic scope" value="Bacteria"/>
</dbReference>
<evidence type="ECO:0000256" key="2">
    <source>
        <dbReference type="PROSITE-ProRule" id="PRU00335"/>
    </source>
</evidence>
<dbReference type="Pfam" id="PF00440">
    <property type="entry name" value="TetR_N"/>
    <property type="match status" value="1"/>
</dbReference>
<dbReference type="PROSITE" id="PS50977">
    <property type="entry name" value="HTH_TETR_2"/>
    <property type="match status" value="1"/>
</dbReference>
<dbReference type="InterPro" id="IPR039532">
    <property type="entry name" value="TetR_C_Firmicutes"/>
</dbReference>
<reference evidence="4 5" key="1">
    <citation type="journal article" date="2012" name="J. Bacteriol.">
        <title>Complete Genome Sequence of the Beer Spoilage Organism Pediococcus claussenii ATCC BAA-344T.</title>
        <authorList>
            <person name="Pittet V."/>
            <person name="Abegunde T."/>
            <person name="Marfleet T."/>
            <person name="Haakensen M."/>
            <person name="Morrow K."/>
            <person name="Jayaprakash T."/>
            <person name="Schroeder K."/>
            <person name="Trost B."/>
            <person name="Byrns S."/>
            <person name="Bergsveinson J."/>
            <person name="Kusalik A."/>
            <person name="Ziola B."/>
        </authorList>
    </citation>
    <scope>NUCLEOTIDE SEQUENCE [LARGE SCALE GENOMIC DNA]</scope>
    <source>
        <strain evidence="4 5">ATCC BAA-344</strain>
    </source>
</reference>
<dbReference type="InterPro" id="IPR050624">
    <property type="entry name" value="HTH-type_Tx_Regulator"/>
</dbReference>
<feature type="DNA-binding region" description="H-T-H motif" evidence="2">
    <location>
        <begin position="28"/>
        <end position="47"/>
    </location>
</feature>
<dbReference type="SUPFAM" id="SSF46689">
    <property type="entry name" value="Homeodomain-like"/>
    <property type="match status" value="1"/>
</dbReference>
<dbReference type="RefSeq" id="WP_014215942.1">
    <property type="nucleotide sequence ID" value="NC_016605.1"/>
</dbReference>
<gene>
    <name evidence="4" type="ordered locus">PECL_1528</name>
</gene>
<evidence type="ECO:0000259" key="3">
    <source>
        <dbReference type="PROSITE" id="PS50977"/>
    </source>
</evidence>
<organism evidence="4 5">
    <name type="scientific">Pediococcus claussenii (strain ATCC BAA-344 / DSM 14800 / JCM 18046 / KCTC 3811 / LMG 21948 / P06)</name>
    <dbReference type="NCBI Taxonomy" id="701521"/>
    <lineage>
        <taxon>Bacteria</taxon>
        <taxon>Bacillati</taxon>
        <taxon>Bacillota</taxon>
        <taxon>Bacilli</taxon>
        <taxon>Lactobacillales</taxon>
        <taxon>Lactobacillaceae</taxon>
        <taxon>Pediococcus</taxon>
    </lineage>
</organism>
<evidence type="ECO:0000313" key="5">
    <source>
        <dbReference type="Proteomes" id="UP000005444"/>
    </source>
</evidence>
<evidence type="ECO:0000313" key="4">
    <source>
        <dbReference type="EMBL" id="AEV95748.1"/>
    </source>
</evidence>
<dbReference type="AlphaFoldDB" id="G8PAF9"/>
<dbReference type="InterPro" id="IPR001647">
    <property type="entry name" value="HTH_TetR"/>
</dbReference>
<dbReference type="Pfam" id="PF14278">
    <property type="entry name" value="TetR_C_8"/>
    <property type="match status" value="1"/>
</dbReference>
<dbReference type="Gene3D" id="1.10.357.10">
    <property type="entry name" value="Tetracycline Repressor, domain 2"/>
    <property type="match status" value="1"/>
</dbReference>
<dbReference type="EMBL" id="CP003137">
    <property type="protein sequence ID" value="AEV95748.1"/>
    <property type="molecule type" value="Genomic_DNA"/>
</dbReference>
<evidence type="ECO:0000256" key="1">
    <source>
        <dbReference type="ARBA" id="ARBA00023125"/>
    </source>
</evidence>
<name>G8PAF9_PEDCP</name>
<keyword evidence="5" id="KW-1185">Reference proteome</keyword>
<dbReference type="STRING" id="701521.PECL_1528"/>